<dbReference type="EMBL" id="QEVW01000033">
    <property type="protein sequence ID" value="RAW09801.1"/>
    <property type="molecule type" value="Genomic_DNA"/>
</dbReference>
<proteinExistence type="predicted"/>
<gene>
    <name evidence="2" type="ORF">DC345_30580</name>
</gene>
<comment type="caution">
    <text evidence="2">The sequence shown here is derived from an EMBL/GenBank/DDBJ whole genome shotgun (WGS) entry which is preliminary data.</text>
</comment>
<sequence length="78" mass="8761">MPNQQTTSTTFSFLIEITQLLLRVTSATHSIDLNDLTVNTAGSILGFVMLNMFSKSSIRQHPMAIWELAREVSFKAMQ</sequence>
<feature type="domain" description="VanZ-like" evidence="1">
    <location>
        <begin position="8"/>
        <end position="53"/>
    </location>
</feature>
<accession>A0A329QCS0</accession>
<reference evidence="2 3" key="1">
    <citation type="submission" date="2018-04" db="EMBL/GenBank/DDBJ databases">
        <title>Paenibacillus taichungensis Genome sequencing and assembly.</title>
        <authorList>
            <person name="Xu J."/>
            <person name="Rensing C."/>
            <person name="Mazhar H.S."/>
        </authorList>
    </citation>
    <scope>NUCLEOTIDE SEQUENCE [LARGE SCALE GENOMIC DNA]</scope>
    <source>
        <strain evidence="2 3">NC1</strain>
    </source>
</reference>
<dbReference type="Proteomes" id="UP000250642">
    <property type="component" value="Unassembled WGS sequence"/>
</dbReference>
<dbReference type="RefSeq" id="WP_113056346.1">
    <property type="nucleotide sequence ID" value="NZ_QEVW01000033.1"/>
</dbReference>
<organism evidence="2 3">
    <name type="scientific">Paenibacillus taichungensis</name>
    <dbReference type="NCBI Taxonomy" id="484184"/>
    <lineage>
        <taxon>Bacteria</taxon>
        <taxon>Bacillati</taxon>
        <taxon>Bacillota</taxon>
        <taxon>Bacilli</taxon>
        <taxon>Bacillales</taxon>
        <taxon>Paenibacillaceae</taxon>
        <taxon>Paenibacillus</taxon>
    </lineage>
</organism>
<evidence type="ECO:0000313" key="3">
    <source>
        <dbReference type="Proteomes" id="UP000250642"/>
    </source>
</evidence>
<evidence type="ECO:0000313" key="2">
    <source>
        <dbReference type="EMBL" id="RAW09801.1"/>
    </source>
</evidence>
<evidence type="ECO:0000259" key="1">
    <source>
        <dbReference type="Pfam" id="PF04892"/>
    </source>
</evidence>
<protein>
    <recommendedName>
        <fullName evidence="1">VanZ-like domain-containing protein</fullName>
    </recommendedName>
</protein>
<dbReference type="AlphaFoldDB" id="A0A329QCS0"/>
<dbReference type="Pfam" id="PF04892">
    <property type="entry name" value="VanZ"/>
    <property type="match status" value="1"/>
</dbReference>
<name>A0A329QCS0_9BACL</name>
<dbReference type="InterPro" id="IPR006976">
    <property type="entry name" value="VanZ-like"/>
</dbReference>